<reference evidence="2" key="1">
    <citation type="journal article" date="2024" name="Gigascience">
        <title>Chromosome-level genome of the poultry shaft louse Menopon gallinae provides insight into the host-switching and adaptive evolution of parasitic lice.</title>
        <authorList>
            <person name="Xu Y."/>
            <person name="Ma L."/>
            <person name="Liu S."/>
            <person name="Liang Y."/>
            <person name="Liu Q."/>
            <person name="He Z."/>
            <person name="Tian L."/>
            <person name="Duan Y."/>
            <person name="Cai W."/>
            <person name="Li H."/>
            <person name="Song F."/>
        </authorList>
    </citation>
    <scope>NUCLEOTIDE SEQUENCE</scope>
    <source>
        <strain evidence="2">Cailab_2023a</strain>
    </source>
</reference>
<dbReference type="InterPro" id="IPR051616">
    <property type="entry name" value="Cul2-RING_E3_ligase_SR"/>
</dbReference>
<accession>A0AAW2I0D6</accession>
<evidence type="ECO:0000313" key="2">
    <source>
        <dbReference type="EMBL" id="KAL0274975.1"/>
    </source>
</evidence>
<dbReference type="SMART" id="SM00248">
    <property type="entry name" value="ANK"/>
    <property type="match status" value="7"/>
</dbReference>
<dbReference type="PANTHER" id="PTHR46224:SF64">
    <property type="entry name" value="IQ MOTIF AND ANKYRIN REPEAT DOMAIN-CONTAINING PROTEIN 1"/>
    <property type="match status" value="1"/>
</dbReference>
<dbReference type="AlphaFoldDB" id="A0AAW2I0D6"/>
<dbReference type="InterPro" id="IPR036770">
    <property type="entry name" value="Ankyrin_rpt-contain_sf"/>
</dbReference>
<dbReference type="PROSITE" id="PS50088">
    <property type="entry name" value="ANK_REPEAT"/>
    <property type="match status" value="3"/>
</dbReference>
<dbReference type="Pfam" id="PF12796">
    <property type="entry name" value="Ank_2"/>
    <property type="match status" value="2"/>
</dbReference>
<name>A0AAW2I0D6_9NEOP</name>
<sequence>MLYRAIWTLYLTPSTSVLKPPPATPWQDYSLILYAYLRNLEGVKQTLREGADPNLVLNGHTPLLIATGNNDKQMVHFLLNLKTVEVDHRSIYGNSALMIAVRNGFDEISSMLIDAGATVDLANNLGRTPLHEATFRENFVLVRLLVKQKHKLDVADCFGERPIYTCSVKKPNIFLLNILLAAGACSEYENETGMSLLSRVILNEDNFGIVRRLVLGGADVNHQDRFCKRSPLHMAAIINSSRTAKFLVDHGSNPNLKTISGLTPFDMALYYRCFETAEYLMGQTNKAAIRMANFNQTLLSRLPHHKSAAFLLKTCNSLSEDFVPPKKFKLSPKKSKTVV</sequence>
<gene>
    <name evidence="2" type="ORF">PYX00_002980</name>
</gene>
<proteinExistence type="predicted"/>
<keyword evidence="1" id="KW-0040">ANK repeat</keyword>
<dbReference type="PROSITE" id="PS50297">
    <property type="entry name" value="ANK_REP_REGION"/>
    <property type="match status" value="3"/>
</dbReference>
<organism evidence="2">
    <name type="scientific">Menopon gallinae</name>
    <name type="common">poultry shaft louse</name>
    <dbReference type="NCBI Taxonomy" id="328185"/>
    <lineage>
        <taxon>Eukaryota</taxon>
        <taxon>Metazoa</taxon>
        <taxon>Ecdysozoa</taxon>
        <taxon>Arthropoda</taxon>
        <taxon>Hexapoda</taxon>
        <taxon>Insecta</taxon>
        <taxon>Pterygota</taxon>
        <taxon>Neoptera</taxon>
        <taxon>Paraneoptera</taxon>
        <taxon>Psocodea</taxon>
        <taxon>Troctomorpha</taxon>
        <taxon>Phthiraptera</taxon>
        <taxon>Amblycera</taxon>
        <taxon>Menoponidae</taxon>
        <taxon>Menopon</taxon>
    </lineage>
</organism>
<dbReference type="Gene3D" id="1.25.40.20">
    <property type="entry name" value="Ankyrin repeat-containing domain"/>
    <property type="match status" value="2"/>
</dbReference>
<feature type="repeat" description="ANK" evidence="1">
    <location>
        <begin position="227"/>
        <end position="259"/>
    </location>
</feature>
<dbReference type="SUPFAM" id="SSF48403">
    <property type="entry name" value="Ankyrin repeat"/>
    <property type="match status" value="1"/>
</dbReference>
<protein>
    <submittedName>
        <fullName evidence="2">Uncharacterized protein</fullName>
    </submittedName>
</protein>
<evidence type="ECO:0000256" key="1">
    <source>
        <dbReference type="PROSITE-ProRule" id="PRU00023"/>
    </source>
</evidence>
<comment type="caution">
    <text evidence="2">The sequence shown here is derived from an EMBL/GenBank/DDBJ whole genome shotgun (WGS) entry which is preliminary data.</text>
</comment>
<dbReference type="Pfam" id="PF00023">
    <property type="entry name" value="Ank"/>
    <property type="match status" value="1"/>
</dbReference>
<dbReference type="PANTHER" id="PTHR46224">
    <property type="entry name" value="ANKYRIN REPEAT FAMILY PROTEIN"/>
    <property type="match status" value="1"/>
</dbReference>
<feature type="repeat" description="ANK" evidence="1">
    <location>
        <begin position="92"/>
        <end position="124"/>
    </location>
</feature>
<dbReference type="EMBL" id="JARGDH010000002">
    <property type="protein sequence ID" value="KAL0274975.1"/>
    <property type="molecule type" value="Genomic_DNA"/>
</dbReference>
<dbReference type="InterPro" id="IPR002110">
    <property type="entry name" value="Ankyrin_rpt"/>
</dbReference>
<feature type="repeat" description="ANK" evidence="1">
    <location>
        <begin position="125"/>
        <end position="157"/>
    </location>
</feature>